<feature type="compositionally biased region" description="Basic and acidic residues" evidence="1">
    <location>
        <begin position="82"/>
        <end position="94"/>
    </location>
</feature>
<sequence>MYVCVERRFAFGGGMKAGEKSSETDGETRRDKARQWASGVAEARQTASRPCPCNVRCPQQRQAWAGVSTRGRSQSAGRIAQPRKDQTGPKRELEQGTLRARYLPAGQQKQRPTTYLVAQGLSSQVPLVVIRARAEDAPGAGRQWRTRRKPSLHPQAQREPWPANPHRDSAPRIGQIRSEVYSRFSQALYDPDHLNGWRGTPKEAGAARRLMPNAHPPAISPLAVSPQGQPVSHSPIMLCNQRSMAPPRRGPGGLRSPPIGGIDWQLAVIRAGSSGDSSGDAPGDASGDALPPARKSLGGHGSITIHRKRNLEAIGASAIGSVQLAPLCPALSDVVSASSASYSGIADKSDASHRIATHQHAHQRHVGTRDMPYYQIQTQRVSTCDGAEAVHVTTEPAPGGFVLLCTSAFSQPDTFRRDGDDRCNKLVSRLGRMDFARCEPTTTTTTPSATHRASKIGTHPSVIITGYGQQTGQACTDYDGLGCSPVRLRVLRCCTALCFFRLRAMHARTTDSEVLPDCNGGIHLVRAFASMETCTPGYSMACRAGRCDLSLYHVGRRRSLGPMPILIIPSMTFAPSFSIAP</sequence>
<feature type="compositionally biased region" description="Low complexity" evidence="1">
    <location>
        <begin position="272"/>
        <end position="293"/>
    </location>
</feature>
<dbReference type="EMBL" id="JAGMUU010000001">
    <property type="protein sequence ID" value="KAH7163084.1"/>
    <property type="molecule type" value="Genomic_DNA"/>
</dbReference>
<name>A0A9P9FK14_9HYPO</name>
<reference evidence="2" key="1">
    <citation type="journal article" date="2021" name="Nat. Commun.">
        <title>Genetic determinants of endophytism in the Arabidopsis root mycobiome.</title>
        <authorList>
            <person name="Mesny F."/>
            <person name="Miyauchi S."/>
            <person name="Thiergart T."/>
            <person name="Pickel B."/>
            <person name="Atanasova L."/>
            <person name="Karlsson M."/>
            <person name="Huettel B."/>
            <person name="Barry K.W."/>
            <person name="Haridas S."/>
            <person name="Chen C."/>
            <person name="Bauer D."/>
            <person name="Andreopoulos W."/>
            <person name="Pangilinan J."/>
            <person name="LaButti K."/>
            <person name="Riley R."/>
            <person name="Lipzen A."/>
            <person name="Clum A."/>
            <person name="Drula E."/>
            <person name="Henrissat B."/>
            <person name="Kohler A."/>
            <person name="Grigoriev I.V."/>
            <person name="Martin F.M."/>
            <person name="Hacquard S."/>
        </authorList>
    </citation>
    <scope>NUCLEOTIDE SEQUENCE</scope>
    <source>
        <strain evidence="2">MPI-CAGE-AT-0021</strain>
    </source>
</reference>
<accession>A0A9P9FK14</accession>
<evidence type="ECO:0000256" key="1">
    <source>
        <dbReference type="SAM" id="MobiDB-lite"/>
    </source>
</evidence>
<proteinExistence type="predicted"/>
<feature type="region of interest" description="Disordered" evidence="1">
    <location>
        <begin position="137"/>
        <end position="170"/>
    </location>
</feature>
<feature type="region of interest" description="Disordered" evidence="1">
    <location>
        <begin position="272"/>
        <end position="301"/>
    </location>
</feature>
<gene>
    <name evidence="2" type="ORF">B0J13DRAFT_518327</name>
</gene>
<keyword evidence="3" id="KW-1185">Reference proteome</keyword>
<feature type="compositionally biased region" description="Basic and acidic residues" evidence="1">
    <location>
        <begin position="17"/>
        <end position="34"/>
    </location>
</feature>
<evidence type="ECO:0000313" key="3">
    <source>
        <dbReference type="Proteomes" id="UP000717696"/>
    </source>
</evidence>
<feature type="region of interest" description="Disordered" evidence="1">
    <location>
        <begin position="14"/>
        <end position="50"/>
    </location>
</feature>
<organism evidence="2 3">
    <name type="scientific">Dactylonectria estremocensis</name>
    <dbReference type="NCBI Taxonomy" id="1079267"/>
    <lineage>
        <taxon>Eukaryota</taxon>
        <taxon>Fungi</taxon>
        <taxon>Dikarya</taxon>
        <taxon>Ascomycota</taxon>
        <taxon>Pezizomycotina</taxon>
        <taxon>Sordariomycetes</taxon>
        <taxon>Hypocreomycetidae</taxon>
        <taxon>Hypocreales</taxon>
        <taxon>Nectriaceae</taxon>
        <taxon>Dactylonectria</taxon>
    </lineage>
</organism>
<dbReference type="Proteomes" id="UP000717696">
    <property type="component" value="Unassembled WGS sequence"/>
</dbReference>
<evidence type="ECO:0000313" key="2">
    <source>
        <dbReference type="EMBL" id="KAH7163084.1"/>
    </source>
</evidence>
<protein>
    <submittedName>
        <fullName evidence="2">Uncharacterized protein</fullName>
    </submittedName>
</protein>
<comment type="caution">
    <text evidence="2">The sequence shown here is derived from an EMBL/GenBank/DDBJ whole genome shotgun (WGS) entry which is preliminary data.</text>
</comment>
<dbReference type="AlphaFoldDB" id="A0A9P9FK14"/>
<feature type="region of interest" description="Disordered" evidence="1">
    <location>
        <begin position="62"/>
        <end position="95"/>
    </location>
</feature>